<dbReference type="PIRSF" id="PIRSF001589">
    <property type="entry name" value="Asn_synthetase_glu-h"/>
    <property type="match status" value="1"/>
</dbReference>
<evidence type="ECO:0000256" key="2">
    <source>
        <dbReference type="ARBA" id="ARBA00005752"/>
    </source>
</evidence>
<comment type="similarity">
    <text evidence="2">Belongs to the asparagine synthetase family.</text>
</comment>
<evidence type="ECO:0000259" key="11">
    <source>
        <dbReference type="PROSITE" id="PS51278"/>
    </source>
</evidence>
<dbReference type="Pfam" id="PF13537">
    <property type="entry name" value="GATase_7"/>
    <property type="match status" value="1"/>
</dbReference>
<dbReference type="InterPro" id="IPR017932">
    <property type="entry name" value="GATase_2_dom"/>
</dbReference>
<reference evidence="12 13" key="1">
    <citation type="submission" date="2017-04" db="EMBL/GenBank/DDBJ databases">
        <authorList>
            <person name="Afonso C.L."/>
            <person name="Miller P.J."/>
            <person name="Scott M.A."/>
            <person name="Spackman E."/>
            <person name="Goraichik I."/>
            <person name="Dimitrov K.M."/>
            <person name="Suarez D.L."/>
            <person name="Swayne D.E."/>
        </authorList>
    </citation>
    <scope>NUCLEOTIDE SEQUENCE [LARGE SCALE GENOMIC DNA]</scope>
    <source>
        <strain evidence="12 13">DSM 13146</strain>
    </source>
</reference>
<dbReference type="InterPro" id="IPR014729">
    <property type="entry name" value="Rossmann-like_a/b/a_fold"/>
</dbReference>
<dbReference type="Pfam" id="PF00733">
    <property type="entry name" value="Asn_synthase"/>
    <property type="match status" value="1"/>
</dbReference>
<dbReference type="InterPro" id="IPR029055">
    <property type="entry name" value="Ntn_hydrolases_N"/>
</dbReference>
<dbReference type="SUPFAM" id="SSF52402">
    <property type="entry name" value="Adenine nucleotide alpha hydrolases-like"/>
    <property type="match status" value="1"/>
</dbReference>
<sequence>MCGIAGILHRDGTPVDPDLLVRMTRILTHRGPDDEGYYVHGRLWWPPPTQCAASPKTLPDSTSSRLQDVPTSRPLDSPLSAAHSPIALGHRRLSIIDLHSGRQPLANEDGSVWVVFNGEIYNFLELRAELMGRGHRFRTRTDTEVIVHAYEEWGTGAVSRFRGMFALALWDARKGRLWLVRDRLGKKPLYYAEWGKKFYFASEIKAILEALEGIPRVDETALSDYLSLQYIPAPKTIYRDIRKLPAGHEAVISASGMALRSYWDLSFQSPAHGRREEDLAEELHGLLQEAVRLRLISDVPLGAFLSGGVDSSAVVALMAAASQEPVLTNTIAFDTEDYDEAPFARRLARHFSTDHHEFRVTPQSLPVIDTLAWHYDEPFADPSAVPTYYVSKMARQVVTVALSGDGGDENFAGYSRYRFDVAEERVRRIVPRVLRRALFGPLAGWFPKSPGVPRFLRAGTVLSNLARDPEEAYFASMSGMPEEDKHRLLNGRLRGALKDYRTKDLFRDLYRRAPARDHLSRLQYIDFKTYLCEDILTKVDRASMAVSLEVRCPILDHVLVEFAAGIPWRFKLNGLQGKHIFKKAVRRSVPAHVLERHKKGFAVPVGAWFRGELKEYARSLILEGEGTRRFLDGRVATSLWQEHQQGRRDRSMELWTLLMLNAWARRFLL</sequence>
<dbReference type="InterPro" id="IPR051786">
    <property type="entry name" value="ASN_synthetase/amidase"/>
</dbReference>
<dbReference type="Gene3D" id="3.60.20.10">
    <property type="entry name" value="Glutamine Phosphoribosylpyrophosphate, subunit 1, domain 1"/>
    <property type="match status" value="1"/>
</dbReference>
<feature type="binding site" evidence="8">
    <location>
        <begin position="403"/>
        <end position="404"/>
    </location>
    <ligand>
        <name>ATP</name>
        <dbReference type="ChEBI" id="CHEBI:30616"/>
    </ligand>
</feature>
<keyword evidence="5 8" id="KW-0067">ATP-binding</keyword>
<evidence type="ECO:0000256" key="5">
    <source>
        <dbReference type="ARBA" id="ARBA00022840"/>
    </source>
</evidence>
<evidence type="ECO:0000256" key="1">
    <source>
        <dbReference type="ARBA" id="ARBA00005187"/>
    </source>
</evidence>
<feature type="site" description="Important for beta-aspartyl-AMP intermediate formation" evidence="9">
    <location>
        <position position="405"/>
    </location>
</feature>
<dbReference type="GO" id="GO:0004066">
    <property type="term" value="F:asparagine synthase (glutamine-hydrolyzing) activity"/>
    <property type="evidence" value="ECO:0007669"/>
    <property type="project" value="UniProtKB-EC"/>
</dbReference>
<organism evidence="12 13">
    <name type="scientific">Desulfacinum hydrothermale DSM 13146</name>
    <dbReference type="NCBI Taxonomy" id="1121390"/>
    <lineage>
        <taxon>Bacteria</taxon>
        <taxon>Pseudomonadati</taxon>
        <taxon>Thermodesulfobacteriota</taxon>
        <taxon>Syntrophobacteria</taxon>
        <taxon>Syntrophobacterales</taxon>
        <taxon>Syntrophobacteraceae</taxon>
        <taxon>Desulfacinum</taxon>
    </lineage>
</organism>
<dbReference type="Gene3D" id="3.40.50.620">
    <property type="entry name" value="HUPs"/>
    <property type="match status" value="2"/>
</dbReference>
<protein>
    <recommendedName>
        <fullName evidence="3">asparagine synthase (glutamine-hydrolyzing)</fullName>
        <ecNumber evidence="3">6.3.5.4</ecNumber>
    </recommendedName>
</protein>
<dbReference type="InterPro" id="IPR001962">
    <property type="entry name" value="Asn_synthase"/>
</dbReference>
<evidence type="ECO:0000256" key="4">
    <source>
        <dbReference type="ARBA" id="ARBA00022741"/>
    </source>
</evidence>
<dbReference type="InterPro" id="IPR033738">
    <property type="entry name" value="AsnB_N"/>
</dbReference>
<dbReference type="NCBIfam" id="TIGR01536">
    <property type="entry name" value="asn_synth_AEB"/>
    <property type="match status" value="1"/>
</dbReference>
<dbReference type="EC" id="6.3.5.4" evidence="3"/>
<dbReference type="PROSITE" id="PS51278">
    <property type="entry name" value="GATASE_TYPE_2"/>
    <property type="match status" value="1"/>
</dbReference>
<evidence type="ECO:0000256" key="9">
    <source>
        <dbReference type="PIRSR" id="PIRSR001589-3"/>
    </source>
</evidence>
<dbReference type="EMBL" id="FWXF01000016">
    <property type="protein sequence ID" value="SMC26299.1"/>
    <property type="molecule type" value="Genomic_DNA"/>
</dbReference>
<dbReference type="RefSeq" id="WP_084058502.1">
    <property type="nucleotide sequence ID" value="NZ_FWXF01000016.1"/>
</dbReference>
<dbReference type="PANTHER" id="PTHR43284:SF1">
    <property type="entry name" value="ASPARAGINE SYNTHETASE"/>
    <property type="match status" value="1"/>
</dbReference>
<evidence type="ECO:0000313" key="12">
    <source>
        <dbReference type="EMBL" id="SMC26299.1"/>
    </source>
</evidence>
<dbReference type="CDD" id="cd00712">
    <property type="entry name" value="AsnB"/>
    <property type="match status" value="1"/>
</dbReference>
<dbReference type="SUPFAM" id="SSF56235">
    <property type="entry name" value="N-terminal nucleophile aminohydrolases (Ntn hydrolases)"/>
    <property type="match status" value="1"/>
</dbReference>
<feature type="region of interest" description="Disordered" evidence="10">
    <location>
        <begin position="52"/>
        <end position="77"/>
    </location>
</feature>
<dbReference type="STRING" id="1121390.SAMN02746041_02592"/>
<comment type="catalytic activity">
    <reaction evidence="7">
        <text>L-aspartate + L-glutamine + ATP + H2O = L-asparagine + L-glutamate + AMP + diphosphate + H(+)</text>
        <dbReference type="Rhea" id="RHEA:12228"/>
        <dbReference type="ChEBI" id="CHEBI:15377"/>
        <dbReference type="ChEBI" id="CHEBI:15378"/>
        <dbReference type="ChEBI" id="CHEBI:29985"/>
        <dbReference type="ChEBI" id="CHEBI:29991"/>
        <dbReference type="ChEBI" id="CHEBI:30616"/>
        <dbReference type="ChEBI" id="CHEBI:33019"/>
        <dbReference type="ChEBI" id="CHEBI:58048"/>
        <dbReference type="ChEBI" id="CHEBI:58359"/>
        <dbReference type="ChEBI" id="CHEBI:456215"/>
        <dbReference type="EC" id="6.3.5.4"/>
    </reaction>
</comment>
<keyword evidence="13" id="KW-1185">Reference proteome</keyword>
<feature type="compositionally biased region" description="Polar residues" evidence="10">
    <location>
        <begin position="59"/>
        <end position="70"/>
    </location>
</feature>
<evidence type="ECO:0000256" key="3">
    <source>
        <dbReference type="ARBA" id="ARBA00012737"/>
    </source>
</evidence>
<dbReference type="AlphaFoldDB" id="A0A1W1XQP3"/>
<dbReference type="PANTHER" id="PTHR43284">
    <property type="entry name" value="ASPARAGINE SYNTHETASE (GLUTAMINE-HYDROLYZING)"/>
    <property type="match status" value="1"/>
</dbReference>
<dbReference type="Proteomes" id="UP000192783">
    <property type="component" value="Unassembled WGS sequence"/>
</dbReference>
<comment type="pathway">
    <text evidence="1">Amino-acid biosynthesis; L-asparagine biosynthesis; L-asparagine from L-aspartate (L-Gln route): step 1/1.</text>
</comment>
<feature type="binding site" evidence="8">
    <location>
        <position position="142"/>
    </location>
    <ligand>
        <name>L-glutamine</name>
        <dbReference type="ChEBI" id="CHEBI:58359"/>
    </ligand>
</feature>
<feature type="domain" description="Glutamine amidotransferase type-2" evidence="11">
    <location>
        <begin position="2"/>
        <end position="255"/>
    </location>
</feature>
<evidence type="ECO:0000256" key="10">
    <source>
        <dbReference type="SAM" id="MobiDB-lite"/>
    </source>
</evidence>
<dbReference type="CDD" id="cd01991">
    <property type="entry name" value="Asn_synthase_B_C"/>
    <property type="match status" value="1"/>
</dbReference>
<keyword evidence="4 8" id="KW-0547">Nucleotide-binding</keyword>
<evidence type="ECO:0000256" key="7">
    <source>
        <dbReference type="ARBA" id="ARBA00048741"/>
    </source>
</evidence>
<keyword evidence="6" id="KW-0315">Glutamine amidotransferase</keyword>
<dbReference type="InterPro" id="IPR006426">
    <property type="entry name" value="Asn_synth_AEB"/>
</dbReference>
<evidence type="ECO:0000256" key="8">
    <source>
        <dbReference type="PIRSR" id="PIRSR001589-2"/>
    </source>
</evidence>
<evidence type="ECO:0000256" key="6">
    <source>
        <dbReference type="ARBA" id="ARBA00022962"/>
    </source>
</evidence>
<gene>
    <name evidence="12" type="ORF">SAMN02746041_02592</name>
</gene>
<accession>A0A1W1XQP3</accession>
<dbReference type="GO" id="GO:0005524">
    <property type="term" value="F:ATP binding"/>
    <property type="evidence" value="ECO:0007669"/>
    <property type="project" value="UniProtKB-KW"/>
</dbReference>
<dbReference type="GO" id="GO:0005829">
    <property type="term" value="C:cytosol"/>
    <property type="evidence" value="ECO:0007669"/>
    <property type="project" value="TreeGrafter"/>
</dbReference>
<dbReference type="OrthoDB" id="9763290at2"/>
<proteinExistence type="inferred from homology"/>
<dbReference type="GO" id="GO:0006529">
    <property type="term" value="P:asparagine biosynthetic process"/>
    <property type="evidence" value="ECO:0007669"/>
    <property type="project" value="InterPro"/>
</dbReference>
<name>A0A1W1XQP3_9BACT</name>
<evidence type="ECO:0000313" key="13">
    <source>
        <dbReference type="Proteomes" id="UP000192783"/>
    </source>
</evidence>